<evidence type="ECO:0000259" key="10">
    <source>
        <dbReference type="Pfam" id="PF08370"/>
    </source>
</evidence>
<name>A0AAV5C730_ELECO</name>
<feature type="domain" description="Plant PDR ABC transporter associated" evidence="10">
    <location>
        <begin position="281"/>
        <end position="344"/>
    </location>
</feature>
<dbReference type="PANTHER" id="PTHR48040">
    <property type="entry name" value="PLEIOTROPIC DRUG RESISTANCE PROTEIN 1-LIKE ISOFORM X1"/>
    <property type="match status" value="1"/>
</dbReference>
<feature type="transmembrane region" description="Helical" evidence="7">
    <location>
        <begin position="310"/>
        <end position="336"/>
    </location>
</feature>
<accession>A0AAV5C730</accession>
<evidence type="ECO:0008006" key="13">
    <source>
        <dbReference type="Google" id="ProtNLM"/>
    </source>
</evidence>
<dbReference type="InterPro" id="IPR003439">
    <property type="entry name" value="ABC_transporter-like_ATP-bd"/>
</dbReference>
<proteinExistence type="predicted"/>
<evidence type="ECO:0000313" key="11">
    <source>
        <dbReference type="EMBL" id="GJM93950.1"/>
    </source>
</evidence>
<feature type="transmembrane region" description="Helical" evidence="7">
    <location>
        <begin position="224"/>
        <end position="247"/>
    </location>
</feature>
<reference evidence="11" key="1">
    <citation type="journal article" date="2018" name="DNA Res.">
        <title>Multiple hybrid de novo genome assembly of finger millet, an orphan allotetraploid crop.</title>
        <authorList>
            <person name="Hatakeyama M."/>
            <person name="Aluri S."/>
            <person name="Balachadran M.T."/>
            <person name="Sivarajan S.R."/>
            <person name="Patrignani A."/>
            <person name="Gruter S."/>
            <person name="Poveda L."/>
            <person name="Shimizu-Inatsugi R."/>
            <person name="Baeten J."/>
            <person name="Francoijs K.J."/>
            <person name="Nataraja K.N."/>
            <person name="Reddy Y.A.N."/>
            <person name="Phadnis S."/>
            <person name="Ravikumar R.L."/>
            <person name="Schlapbach R."/>
            <person name="Sreeman S.M."/>
            <person name="Shimizu K.K."/>
        </authorList>
    </citation>
    <scope>NUCLEOTIDE SEQUENCE</scope>
</reference>
<evidence type="ECO:0000256" key="5">
    <source>
        <dbReference type="ARBA" id="ARBA00037747"/>
    </source>
</evidence>
<comment type="function">
    <text evidence="5">May be a general defense protein.</text>
</comment>
<gene>
    <name evidence="11" type="primary">ga10551</name>
    <name evidence="11" type="ORF">PR202_ga10551</name>
</gene>
<comment type="subcellular location">
    <subcellularLocation>
        <location evidence="1">Membrane</location>
        <topology evidence="1">Multi-pass membrane protein</topology>
    </subcellularLocation>
</comment>
<sequence length="522" mass="59322">MCLNFFESMGFRCPERKGVADFLQEVTSKKDQRQYWARRDEPYRFVTVKEFVTAFKSFHTGRAIANELAVPFDKSKSHPAALTTTRTFQLMLMSVISMTLFFRTKMKRDSVTDGGIYIGALFFGVLMIMFNGFSEMALTVFKLPVFFKQRDLLFFPAWSYTIPSWILKIPITFIEVGGYTFLTYYVIGFDPNVGRFVKQYLLLLAVNQMASALFRFIGGIARNMIVSNVFASFMLLVVMVLGGFILVREKIKKWWIWGYWISPMMYAQNAISVNEMLGHSWNKILDSRTSNETLGVQVLKSRGVFTEAKWYWIGFGAMIGFTLLFNTLFTLALTYLRPYGNSRPSVSEEELKEKHANITGELLDVNNLASGSTRSTGINTESDSRTAEDGSSPAQRGMILPFVPLSLTFDDVRYSVDMPPEMKAQGVVEDRLELLKGVSGSFRPGVLTALMGVSGAGKTTLMDVLAGRKDWRVTVYESLLFSAWLRLPKEVDSNKRKIFIEEVMELVELKPLREMLWSGFLG</sequence>
<dbReference type="GO" id="GO:0005524">
    <property type="term" value="F:ATP binding"/>
    <property type="evidence" value="ECO:0007669"/>
    <property type="project" value="InterPro"/>
</dbReference>
<dbReference type="SUPFAM" id="SSF52540">
    <property type="entry name" value="P-loop containing nucleoside triphosphate hydrolases"/>
    <property type="match status" value="2"/>
</dbReference>
<keyword evidence="12" id="KW-1185">Reference proteome</keyword>
<evidence type="ECO:0000313" key="12">
    <source>
        <dbReference type="Proteomes" id="UP001054889"/>
    </source>
</evidence>
<feature type="domain" description="ABC transporter" evidence="8">
    <location>
        <begin position="435"/>
        <end position="469"/>
    </location>
</feature>
<evidence type="ECO:0000256" key="4">
    <source>
        <dbReference type="ARBA" id="ARBA00023136"/>
    </source>
</evidence>
<organism evidence="11 12">
    <name type="scientific">Eleusine coracana subsp. coracana</name>
    <dbReference type="NCBI Taxonomy" id="191504"/>
    <lineage>
        <taxon>Eukaryota</taxon>
        <taxon>Viridiplantae</taxon>
        <taxon>Streptophyta</taxon>
        <taxon>Embryophyta</taxon>
        <taxon>Tracheophyta</taxon>
        <taxon>Spermatophyta</taxon>
        <taxon>Magnoliopsida</taxon>
        <taxon>Liliopsida</taxon>
        <taxon>Poales</taxon>
        <taxon>Poaceae</taxon>
        <taxon>PACMAD clade</taxon>
        <taxon>Chloridoideae</taxon>
        <taxon>Cynodonteae</taxon>
        <taxon>Eleusininae</taxon>
        <taxon>Eleusine</taxon>
    </lineage>
</organism>
<feature type="transmembrane region" description="Helical" evidence="7">
    <location>
        <begin position="199"/>
        <end position="218"/>
    </location>
</feature>
<dbReference type="Pfam" id="PF01061">
    <property type="entry name" value="ABC2_membrane"/>
    <property type="match status" value="1"/>
</dbReference>
<evidence type="ECO:0000256" key="3">
    <source>
        <dbReference type="ARBA" id="ARBA00022989"/>
    </source>
</evidence>
<feature type="region of interest" description="Disordered" evidence="6">
    <location>
        <begin position="368"/>
        <end position="395"/>
    </location>
</feature>
<dbReference type="EMBL" id="BQKI01000004">
    <property type="protein sequence ID" value="GJM93950.1"/>
    <property type="molecule type" value="Genomic_DNA"/>
</dbReference>
<protein>
    <recommendedName>
        <fullName evidence="13">ABC transporter domain-containing protein</fullName>
    </recommendedName>
</protein>
<evidence type="ECO:0000256" key="7">
    <source>
        <dbReference type="SAM" id="Phobius"/>
    </source>
</evidence>
<dbReference type="Gene3D" id="3.40.50.300">
    <property type="entry name" value="P-loop containing nucleotide triphosphate hydrolases"/>
    <property type="match status" value="1"/>
</dbReference>
<feature type="compositionally biased region" description="Polar residues" evidence="6">
    <location>
        <begin position="368"/>
        <end position="381"/>
    </location>
</feature>
<feature type="transmembrane region" description="Helical" evidence="7">
    <location>
        <begin position="165"/>
        <end position="187"/>
    </location>
</feature>
<evidence type="ECO:0000256" key="1">
    <source>
        <dbReference type="ARBA" id="ARBA00004141"/>
    </source>
</evidence>
<evidence type="ECO:0000256" key="2">
    <source>
        <dbReference type="ARBA" id="ARBA00022692"/>
    </source>
</evidence>
<dbReference type="GO" id="GO:0016020">
    <property type="term" value="C:membrane"/>
    <property type="evidence" value="ECO:0007669"/>
    <property type="project" value="UniProtKB-SubCell"/>
</dbReference>
<dbReference type="Pfam" id="PF00005">
    <property type="entry name" value="ABC_tran"/>
    <property type="match status" value="1"/>
</dbReference>
<evidence type="ECO:0000256" key="6">
    <source>
        <dbReference type="SAM" id="MobiDB-lite"/>
    </source>
</evidence>
<dbReference type="GO" id="GO:0016887">
    <property type="term" value="F:ATP hydrolysis activity"/>
    <property type="evidence" value="ECO:0007669"/>
    <property type="project" value="InterPro"/>
</dbReference>
<reference evidence="11" key="2">
    <citation type="submission" date="2021-12" db="EMBL/GenBank/DDBJ databases">
        <title>Resequencing data analysis of finger millet.</title>
        <authorList>
            <person name="Hatakeyama M."/>
            <person name="Aluri S."/>
            <person name="Balachadran M.T."/>
            <person name="Sivarajan S.R."/>
            <person name="Poveda L."/>
            <person name="Shimizu-Inatsugi R."/>
            <person name="Schlapbach R."/>
            <person name="Sreeman S.M."/>
            <person name="Shimizu K.K."/>
        </authorList>
    </citation>
    <scope>NUCLEOTIDE SEQUENCE</scope>
</reference>
<dbReference type="InterPro" id="IPR013525">
    <property type="entry name" value="ABC2_TM"/>
</dbReference>
<feature type="transmembrane region" description="Helical" evidence="7">
    <location>
        <begin position="114"/>
        <end position="133"/>
    </location>
</feature>
<dbReference type="Proteomes" id="UP001054889">
    <property type="component" value="Unassembled WGS sequence"/>
</dbReference>
<dbReference type="InterPro" id="IPR027417">
    <property type="entry name" value="P-loop_NTPase"/>
</dbReference>
<dbReference type="GO" id="GO:0140359">
    <property type="term" value="F:ABC-type transporter activity"/>
    <property type="evidence" value="ECO:0007669"/>
    <property type="project" value="InterPro"/>
</dbReference>
<dbReference type="PANTHER" id="PTHR48040:SF35">
    <property type="entry name" value="ABC TRANSPORTER G FAMILY MEMBER 39-LIKE"/>
    <property type="match status" value="1"/>
</dbReference>
<evidence type="ECO:0000259" key="8">
    <source>
        <dbReference type="Pfam" id="PF00005"/>
    </source>
</evidence>
<keyword evidence="3 7" id="KW-1133">Transmembrane helix</keyword>
<keyword evidence="4 7" id="KW-0472">Membrane</keyword>
<feature type="transmembrane region" description="Helical" evidence="7">
    <location>
        <begin position="80"/>
        <end position="102"/>
    </location>
</feature>
<dbReference type="AlphaFoldDB" id="A0AAV5C730"/>
<comment type="caution">
    <text evidence="11">The sequence shown here is derived from an EMBL/GenBank/DDBJ whole genome shotgun (WGS) entry which is preliminary data.</text>
</comment>
<evidence type="ECO:0000259" key="9">
    <source>
        <dbReference type="Pfam" id="PF01061"/>
    </source>
</evidence>
<dbReference type="InterPro" id="IPR013581">
    <property type="entry name" value="PDR_assoc"/>
</dbReference>
<feature type="domain" description="ABC-2 type transporter transmembrane" evidence="9">
    <location>
        <begin position="82"/>
        <end position="275"/>
    </location>
</feature>
<keyword evidence="2 7" id="KW-0812">Transmembrane</keyword>
<dbReference type="Pfam" id="PF08370">
    <property type="entry name" value="PDR_assoc"/>
    <property type="match status" value="1"/>
</dbReference>